<evidence type="ECO:0000259" key="1">
    <source>
        <dbReference type="PROSITE" id="PS50943"/>
    </source>
</evidence>
<dbReference type="Proteomes" id="UP000250671">
    <property type="component" value="Unassembled WGS sequence"/>
</dbReference>
<dbReference type="GO" id="GO:0003677">
    <property type="term" value="F:DNA binding"/>
    <property type="evidence" value="ECO:0007669"/>
    <property type="project" value="InterPro"/>
</dbReference>
<name>A0A2X6P7T7_ECOLX</name>
<sequence length="154" mass="17771">MCICKPDFRVSRITRFLSRIVTMKTLEITAYRIKKLLSETGWSQAELGKLVGVSQQTVQRWSAGLVSPNPDNLDRLSQITARPIFWFMLPPSEDEQVVVPDTMKIGPRQRDLLQTFGAFPEEEQEQMLKDMKDKKESMDRTVARWLAAQKGRRA</sequence>
<gene>
    <name evidence="2" type="ORF">SAMEA3752557_01603</name>
</gene>
<evidence type="ECO:0000313" key="2">
    <source>
        <dbReference type="EMBL" id="SQP81407.1"/>
    </source>
</evidence>
<dbReference type="CDD" id="cd00093">
    <property type="entry name" value="HTH_XRE"/>
    <property type="match status" value="1"/>
</dbReference>
<dbReference type="Pfam" id="PF01381">
    <property type="entry name" value="HTH_3"/>
    <property type="match status" value="1"/>
</dbReference>
<dbReference type="PROSITE" id="PS50943">
    <property type="entry name" value="HTH_CROC1"/>
    <property type="match status" value="1"/>
</dbReference>
<dbReference type="InterPro" id="IPR001387">
    <property type="entry name" value="Cro/C1-type_HTH"/>
</dbReference>
<protein>
    <submittedName>
        <fullName evidence="2">Regulatory protein</fullName>
    </submittedName>
</protein>
<dbReference type="Gene3D" id="1.10.260.40">
    <property type="entry name" value="lambda repressor-like DNA-binding domains"/>
    <property type="match status" value="1"/>
</dbReference>
<feature type="domain" description="HTH cro/C1-type" evidence="1">
    <location>
        <begin position="33"/>
        <end position="87"/>
    </location>
</feature>
<dbReference type="AlphaFoldDB" id="A0A2X6P7T7"/>
<organism evidence="2 3">
    <name type="scientific">Escherichia coli</name>
    <dbReference type="NCBI Taxonomy" id="562"/>
    <lineage>
        <taxon>Bacteria</taxon>
        <taxon>Pseudomonadati</taxon>
        <taxon>Pseudomonadota</taxon>
        <taxon>Gammaproteobacteria</taxon>
        <taxon>Enterobacterales</taxon>
        <taxon>Enterobacteriaceae</taxon>
        <taxon>Escherichia</taxon>
    </lineage>
</organism>
<proteinExistence type="predicted"/>
<reference evidence="2 3" key="1">
    <citation type="submission" date="2018-06" db="EMBL/GenBank/DDBJ databases">
        <authorList>
            <consortium name="Pathogen Informatics"/>
            <person name="Doyle S."/>
        </authorList>
    </citation>
    <scope>NUCLEOTIDE SEQUENCE [LARGE SCALE GENOMIC DNA]</scope>
    <source>
        <strain evidence="2 3">VREC0535</strain>
    </source>
</reference>
<dbReference type="EMBL" id="UCZA01000007">
    <property type="protein sequence ID" value="SQP81407.1"/>
    <property type="molecule type" value="Genomic_DNA"/>
</dbReference>
<dbReference type="SMART" id="SM00530">
    <property type="entry name" value="HTH_XRE"/>
    <property type="match status" value="1"/>
</dbReference>
<evidence type="ECO:0000313" key="3">
    <source>
        <dbReference type="Proteomes" id="UP000250671"/>
    </source>
</evidence>
<accession>A0A2X6P7T7</accession>
<dbReference type="SUPFAM" id="SSF47413">
    <property type="entry name" value="lambda repressor-like DNA-binding domains"/>
    <property type="match status" value="1"/>
</dbReference>
<dbReference type="InterPro" id="IPR010982">
    <property type="entry name" value="Lambda_DNA-bd_dom_sf"/>
</dbReference>